<proteinExistence type="predicted"/>
<dbReference type="EMBL" id="BK016090">
    <property type="protein sequence ID" value="DAF94317.1"/>
    <property type="molecule type" value="Genomic_DNA"/>
</dbReference>
<accession>A0A8S5UI96</accession>
<sequence>MDDNVEKPIDQELPIPQWAQDHLPMWGRRNSAVHKIKFVETDGCVDAILSFDCGPKKPNEFSIELNVSEFTERQRVRLAVSLHRQVEDIIRLSRRDGRRYVRKAINEILNPVYD</sequence>
<evidence type="ECO:0000313" key="1">
    <source>
        <dbReference type="EMBL" id="DAF94094.1"/>
    </source>
</evidence>
<organism evidence="1">
    <name type="scientific">Myoviridae sp. ctu2j3</name>
    <dbReference type="NCBI Taxonomy" id="2825197"/>
    <lineage>
        <taxon>Viruses</taxon>
        <taxon>Duplodnaviria</taxon>
        <taxon>Heunggongvirae</taxon>
        <taxon>Uroviricota</taxon>
        <taxon>Caudoviricetes</taxon>
    </lineage>
</organism>
<dbReference type="EMBL" id="BK016090">
    <property type="protein sequence ID" value="DAF94094.1"/>
    <property type="molecule type" value="Genomic_DNA"/>
</dbReference>
<name>A0A8S5UI96_9CAUD</name>
<reference evidence="1" key="1">
    <citation type="journal article" date="2021" name="Proc. Natl. Acad. Sci. U.S.A.">
        <title>A Catalog of Tens of Thousands of Viruses from Human Metagenomes Reveals Hidden Associations with Chronic Diseases.</title>
        <authorList>
            <person name="Tisza M.J."/>
            <person name="Buck C.B."/>
        </authorList>
    </citation>
    <scope>NUCLEOTIDE SEQUENCE</scope>
    <source>
        <strain evidence="1">Ctu2j3</strain>
    </source>
</reference>
<protein>
    <submittedName>
        <fullName evidence="1">Uncharacterized protein</fullName>
    </submittedName>
</protein>